<accession>A0AAE0JYK5</accession>
<dbReference type="AlphaFoldDB" id="A0AAE0JYK5"/>
<gene>
    <name evidence="1" type="ORF">B0H63DRAFT_536343</name>
</gene>
<evidence type="ECO:0000313" key="2">
    <source>
        <dbReference type="Proteomes" id="UP001285441"/>
    </source>
</evidence>
<dbReference type="SMART" id="SM00248">
    <property type="entry name" value="ANK"/>
    <property type="match status" value="2"/>
</dbReference>
<dbReference type="InterPro" id="IPR002110">
    <property type="entry name" value="Ankyrin_rpt"/>
</dbReference>
<dbReference type="InterPro" id="IPR036770">
    <property type="entry name" value="Ankyrin_rpt-contain_sf"/>
</dbReference>
<reference evidence="1" key="2">
    <citation type="submission" date="2023-06" db="EMBL/GenBank/DDBJ databases">
        <authorList>
            <consortium name="Lawrence Berkeley National Laboratory"/>
            <person name="Haridas S."/>
            <person name="Hensen N."/>
            <person name="Bonometti L."/>
            <person name="Westerberg I."/>
            <person name="Brannstrom I.O."/>
            <person name="Guillou S."/>
            <person name="Cros-Aarteil S."/>
            <person name="Calhoun S."/>
            <person name="Kuo A."/>
            <person name="Mondo S."/>
            <person name="Pangilinan J."/>
            <person name="Riley R."/>
            <person name="LaButti K."/>
            <person name="Andreopoulos B."/>
            <person name="Lipzen A."/>
            <person name="Chen C."/>
            <person name="Yanf M."/>
            <person name="Daum C."/>
            <person name="Ng V."/>
            <person name="Clum A."/>
            <person name="Steindorff A."/>
            <person name="Ohm R."/>
            <person name="Martin F."/>
            <person name="Silar P."/>
            <person name="Natvig D."/>
            <person name="Lalanne C."/>
            <person name="Gautier V."/>
            <person name="Ament-velasquez S.L."/>
            <person name="Kruys A."/>
            <person name="Hutchinson M.I."/>
            <person name="Powell A.J."/>
            <person name="Barry K."/>
            <person name="Miller A.N."/>
            <person name="Grigoriev I.V."/>
            <person name="Debuchy R."/>
            <person name="Gladieux P."/>
            <person name="Thoren M.H."/>
            <person name="Johannesson H."/>
        </authorList>
    </citation>
    <scope>NUCLEOTIDE SEQUENCE</scope>
    <source>
        <strain evidence="1">CBS 232.78</strain>
    </source>
</reference>
<reference evidence="1" key="1">
    <citation type="journal article" date="2023" name="Mol. Phylogenet. Evol.">
        <title>Genome-scale phylogeny and comparative genomics of the fungal order Sordariales.</title>
        <authorList>
            <person name="Hensen N."/>
            <person name="Bonometti L."/>
            <person name="Westerberg I."/>
            <person name="Brannstrom I.O."/>
            <person name="Guillou S."/>
            <person name="Cros-Aarteil S."/>
            <person name="Calhoun S."/>
            <person name="Haridas S."/>
            <person name="Kuo A."/>
            <person name="Mondo S."/>
            <person name="Pangilinan J."/>
            <person name="Riley R."/>
            <person name="LaButti K."/>
            <person name="Andreopoulos B."/>
            <person name="Lipzen A."/>
            <person name="Chen C."/>
            <person name="Yan M."/>
            <person name="Daum C."/>
            <person name="Ng V."/>
            <person name="Clum A."/>
            <person name="Steindorff A."/>
            <person name="Ohm R.A."/>
            <person name="Martin F."/>
            <person name="Silar P."/>
            <person name="Natvig D.O."/>
            <person name="Lalanne C."/>
            <person name="Gautier V."/>
            <person name="Ament-Velasquez S.L."/>
            <person name="Kruys A."/>
            <person name="Hutchinson M.I."/>
            <person name="Powell A.J."/>
            <person name="Barry K."/>
            <person name="Miller A.N."/>
            <person name="Grigoriev I.V."/>
            <person name="Debuchy R."/>
            <person name="Gladieux P."/>
            <person name="Hiltunen Thoren M."/>
            <person name="Johannesson H."/>
        </authorList>
    </citation>
    <scope>NUCLEOTIDE SEQUENCE</scope>
    <source>
        <strain evidence="1">CBS 232.78</strain>
    </source>
</reference>
<dbReference type="EMBL" id="JAULSW010000012">
    <property type="protein sequence ID" value="KAK3366392.1"/>
    <property type="molecule type" value="Genomic_DNA"/>
</dbReference>
<keyword evidence="2" id="KW-1185">Reference proteome</keyword>
<dbReference type="SUPFAM" id="SSF48403">
    <property type="entry name" value="Ankyrin repeat"/>
    <property type="match status" value="1"/>
</dbReference>
<organism evidence="1 2">
    <name type="scientific">Podospora didyma</name>
    <dbReference type="NCBI Taxonomy" id="330526"/>
    <lineage>
        <taxon>Eukaryota</taxon>
        <taxon>Fungi</taxon>
        <taxon>Dikarya</taxon>
        <taxon>Ascomycota</taxon>
        <taxon>Pezizomycotina</taxon>
        <taxon>Sordariomycetes</taxon>
        <taxon>Sordariomycetidae</taxon>
        <taxon>Sordariales</taxon>
        <taxon>Podosporaceae</taxon>
        <taxon>Podospora</taxon>
    </lineage>
</organism>
<evidence type="ECO:0000313" key="1">
    <source>
        <dbReference type="EMBL" id="KAK3366392.1"/>
    </source>
</evidence>
<dbReference type="Pfam" id="PF00023">
    <property type="entry name" value="Ank"/>
    <property type="match status" value="1"/>
</dbReference>
<sequence length="188" mass="21248">MVAEVSSLPAELALMIAKNLPLARDKSAFARTCRGLYNQLLQEFWRNHWHQALILDDSSLHVDLNETIIESPYMAWEPVHLAVALGHEEMVKYLISLKVDVLQSSAKGLYLDMDMDTDIEDTGTDTDADINGEINISAFINPYYHPTALHTAARNGKLDLIDLIKPLHLFFAPFLHQREYRPSDDSSA</sequence>
<dbReference type="Gene3D" id="1.25.40.20">
    <property type="entry name" value="Ankyrin repeat-containing domain"/>
    <property type="match status" value="1"/>
</dbReference>
<dbReference type="Proteomes" id="UP001285441">
    <property type="component" value="Unassembled WGS sequence"/>
</dbReference>
<name>A0AAE0JYK5_9PEZI</name>
<comment type="caution">
    <text evidence="1">The sequence shown here is derived from an EMBL/GenBank/DDBJ whole genome shotgun (WGS) entry which is preliminary data.</text>
</comment>
<protein>
    <recommendedName>
        <fullName evidence="3">F-box domain-containing protein</fullName>
    </recommendedName>
</protein>
<proteinExistence type="predicted"/>
<evidence type="ECO:0008006" key="3">
    <source>
        <dbReference type="Google" id="ProtNLM"/>
    </source>
</evidence>